<evidence type="ECO:0000256" key="2">
    <source>
        <dbReference type="SAM" id="SignalP"/>
    </source>
</evidence>
<dbReference type="AlphaFoldDB" id="A0AAW9RGK9"/>
<accession>A0AAW9RGK9</accession>
<dbReference type="RefSeq" id="WP_354695434.1">
    <property type="nucleotide sequence ID" value="NZ_JAZHOG010000006.1"/>
</dbReference>
<evidence type="ECO:0008006" key="5">
    <source>
        <dbReference type="Google" id="ProtNLM"/>
    </source>
</evidence>
<reference evidence="3 4" key="1">
    <citation type="submission" date="2024-02" db="EMBL/GenBank/DDBJ databases">
        <title>A novel Wenzhouxiangellaceae bacterium, isolated from coastal sediments.</title>
        <authorList>
            <person name="Du Z.-J."/>
            <person name="Ye Y.-Q."/>
            <person name="Zhang X.-Y."/>
        </authorList>
    </citation>
    <scope>NUCLEOTIDE SEQUENCE [LARGE SCALE GENOMIC DNA]</scope>
    <source>
        <strain evidence="3 4">CH-27</strain>
    </source>
</reference>
<proteinExistence type="predicted"/>
<keyword evidence="4" id="KW-1185">Reference proteome</keyword>
<evidence type="ECO:0000313" key="3">
    <source>
        <dbReference type="EMBL" id="MEJ8568114.1"/>
    </source>
</evidence>
<evidence type="ECO:0000256" key="1">
    <source>
        <dbReference type="SAM" id="MobiDB-lite"/>
    </source>
</evidence>
<keyword evidence="2" id="KW-0732">Signal</keyword>
<feature type="signal peptide" evidence="2">
    <location>
        <begin position="1"/>
        <end position="26"/>
    </location>
</feature>
<feature type="region of interest" description="Disordered" evidence="1">
    <location>
        <begin position="55"/>
        <end position="96"/>
    </location>
</feature>
<dbReference type="EMBL" id="JAZHOG010000006">
    <property type="protein sequence ID" value="MEJ8568114.1"/>
    <property type="molecule type" value="Genomic_DNA"/>
</dbReference>
<protein>
    <recommendedName>
        <fullName evidence="5">DUF2946 domain-containing protein</fullName>
    </recommendedName>
</protein>
<gene>
    <name evidence="3" type="ORF">V3330_10795</name>
</gene>
<evidence type="ECO:0000313" key="4">
    <source>
        <dbReference type="Proteomes" id="UP001359886"/>
    </source>
</evidence>
<name>A0AAW9RGK9_9GAMM</name>
<dbReference type="Proteomes" id="UP001359886">
    <property type="component" value="Unassembled WGS sequence"/>
</dbReference>
<feature type="chain" id="PRO_5043454796" description="DUF2946 domain-containing protein" evidence="2">
    <location>
        <begin position="27"/>
        <end position="148"/>
    </location>
</feature>
<organism evidence="3 4">
    <name type="scientific">Elongatibacter sediminis</name>
    <dbReference type="NCBI Taxonomy" id="3119006"/>
    <lineage>
        <taxon>Bacteria</taxon>
        <taxon>Pseudomonadati</taxon>
        <taxon>Pseudomonadota</taxon>
        <taxon>Gammaproteobacteria</taxon>
        <taxon>Chromatiales</taxon>
        <taxon>Wenzhouxiangellaceae</taxon>
        <taxon>Elongatibacter</taxon>
    </lineage>
</organism>
<comment type="caution">
    <text evidence="3">The sequence shown here is derived from an EMBL/GenBank/DDBJ whole genome shotgun (WGS) entry which is preliminary data.</text>
</comment>
<sequence length="148" mass="15228">MKNRFFFARRLALVALALKLAVPAGFMPGSLASGQWLVVCPSGLPTGMLASFSGHGGESVGSGPHAGHHGATDGRGEPSQAPDHADHFERSGDCPTGASAAQAALVAALPGFSLRQARLTATTGACIPLYTRPSRNLHCRAPPTLLFT</sequence>
<feature type="compositionally biased region" description="Basic and acidic residues" evidence="1">
    <location>
        <begin position="83"/>
        <end position="92"/>
    </location>
</feature>